<dbReference type="AlphaFoldDB" id="A0A0F9D0W4"/>
<gene>
    <name evidence="1" type="ORF">LCGC14_2336210</name>
</gene>
<organism evidence="1">
    <name type="scientific">marine sediment metagenome</name>
    <dbReference type="NCBI Taxonomy" id="412755"/>
    <lineage>
        <taxon>unclassified sequences</taxon>
        <taxon>metagenomes</taxon>
        <taxon>ecological metagenomes</taxon>
    </lineage>
</organism>
<dbReference type="EMBL" id="LAZR01033690">
    <property type="protein sequence ID" value="KKL47371.1"/>
    <property type="molecule type" value="Genomic_DNA"/>
</dbReference>
<name>A0A0F9D0W4_9ZZZZ</name>
<comment type="caution">
    <text evidence="1">The sequence shown here is derived from an EMBL/GenBank/DDBJ whole genome shotgun (WGS) entry which is preliminary data.</text>
</comment>
<proteinExistence type="predicted"/>
<sequence length="216" mass="22292">MLLTSLTPSLVTGGRAYGDLGVLPIGYYKGAAAFWDLDLAVNQPNVVAEQQHILGILDGREEDYDLQTLTVPLLAVAGTALTGTLTVPAGELWYVNCVRLNCPGDAAAGFVLNWFCSLWTDRIGAAAAGQPFRTAAMALASAGIATHVAPGGGAIQQLDEFGEIATAWAVTNKTPLLRLPAGAILTFTVLSDTAAPAVATACTLSVHGAMAKVLVQ</sequence>
<protein>
    <submittedName>
        <fullName evidence="1">Uncharacterized protein</fullName>
    </submittedName>
</protein>
<reference evidence="1" key="1">
    <citation type="journal article" date="2015" name="Nature">
        <title>Complex archaea that bridge the gap between prokaryotes and eukaryotes.</title>
        <authorList>
            <person name="Spang A."/>
            <person name="Saw J.H."/>
            <person name="Jorgensen S.L."/>
            <person name="Zaremba-Niedzwiedzka K."/>
            <person name="Martijn J."/>
            <person name="Lind A.E."/>
            <person name="van Eijk R."/>
            <person name="Schleper C."/>
            <person name="Guy L."/>
            <person name="Ettema T.J."/>
        </authorList>
    </citation>
    <scope>NUCLEOTIDE SEQUENCE</scope>
</reference>
<evidence type="ECO:0000313" key="1">
    <source>
        <dbReference type="EMBL" id="KKL47371.1"/>
    </source>
</evidence>
<accession>A0A0F9D0W4</accession>